<dbReference type="NCBIfam" id="NF007422">
    <property type="entry name" value="PRK09965.1"/>
    <property type="match status" value="1"/>
</dbReference>
<evidence type="ECO:0000259" key="5">
    <source>
        <dbReference type="PROSITE" id="PS51296"/>
    </source>
</evidence>
<dbReference type="EMBL" id="FZMO01000019">
    <property type="protein sequence ID" value="SNQ45855.1"/>
    <property type="molecule type" value="Genomic_DNA"/>
</dbReference>
<keyword evidence="1" id="KW-0001">2Fe-2S</keyword>
<dbReference type="Proteomes" id="UP000234331">
    <property type="component" value="Unassembled WGS sequence"/>
</dbReference>
<evidence type="ECO:0000256" key="3">
    <source>
        <dbReference type="ARBA" id="ARBA00023004"/>
    </source>
</evidence>
<keyword evidence="7" id="KW-1185">Reference proteome</keyword>
<evidence type="ECO:0000256" key="1">
    <source>
        <dbReference type="ARBA" id="ARBA00022714"/>
    </source>
</evidence>
<proteinExistence type="predicted"/>
<dbReference type="CDD" id="cd03528">
    <property type="entry name" value="Rieske_RO_ferredoxin"/>
    <property type="match status" value="1"/>
</dbReference>
<organism evidence="6 7">
    <name type="scientific">Frankia canadensis</name>
    <dbReference type="NCBI Taxonomy" id="1836972"/>
    <lineage>
        <taxon>Bacteria</taxon>
        <taxon>Bacillati</taxon>
        <taxon>Actinomycetota</taxon>
        <taxon>Actinomycetes</taxon>
        <taxon>Frankiales</taxon>
        <taxon>Frankiaceae</taxon>
        <taxon>Frankia</taxon>
    </lineage>
</organism>
<dbReference type="PANTHER" id="PTHR21496:SF23">
    <property type="entry name" value="3-PHENYLPROPIONATE_CINNAMIC ACID DIOXYGENASE FERREDOXIN SUBUNIT"/>
    <property type="match status" value="1"/>
</dbReference>
<dbReference type="InterPro" id="IPR017941">
    <property type="entry name" value="Rieske_2Fe-2S"/>
</dbReference>
<dbReference type="GO" id="GO:0046872">
    <property type="term" value="F:metal ion binding"/>
    <property type="evidence" value="ECO:0007669"/>
    <property type="project" value="UniProtKB-KW"/>
</dbReference>
<evidence type="ECO:0000313" key="7">
    <source>
        <dbReference type="Proteomes" id="UP000234331"/>
    </source>
</evidence>
<dbReference type="GO" id="GO:0051213">
    <property type="term" value="F:dioxygenase activity"/>
    <property type="evidence" value="ECO:0007669"/>
    <property type="project" value="UniProtKB-KW"/>
</dbReference>
<keyword evidence="2" id="KW-0479">Metal-binding</keyword>
<keyword evidence="6" id="KW-0223">Dioxygenase</keyword>
<sequence>MTQSTRVWQAVCGVGEIPDGGAVVVPVTPPIAVFNVNGEFLATDDTCTHADFSLAEGYIEDDTVECSLHYAKFCLRTGKALTPPACVALATHEVRISGGTIQVDVGSRG</sequence>
<dbReference type="PANTHER" id="PTHR21496">
    <property type="entry name" value="FERREDOXIN-RELATED"/>
    <property type="match status" value="1"/>
</dbReference>
<gene>
    <name evidence="6" type="primary">hcaC</name>
    <name evidence="6" type="ORF">FRACA_1150009</name>
</gene>
<keyword evidence="3" id="KW-0408">Iron</keyword>
<evidence type="ECO:0000313" key="6">
    <source>
        <dbReference type="EMBL" id="SNQ45855.1"/>
    </source>
</evidence>
<dbReference type="GO" id="GO:0016705">
    <property type="term" value="F:oxidoreductase activity, acting on paired donors, with incorporation or reduction of molecular oxygen"/>
    <property type="evidence" value="ECO:0007669"/>
    <property type="project" value="UniProtKB-ARBA"/>
</dbReference>
<evidence type="ECO:0000256" key="4">
    <source>
        <dbReference type="ARBA" id="ARBA00023014"/>
    </source>
</evidence>
<protein>
    <submittedName>
        <fullName evidence="6">3-phenylpropionate dioxygenase, putative ferredoxin subunit</fullName>
    </submittedName>
</protein>
<dbReference type="AlphaFoldDB" id="A0A2I2KJL9"/>
<keyword evidence="6" id="KW-0560">Oxidoreductase</keyword>
<evidence type="ECO:0000256" key="2">
    <source>
        <dbReference type="ARBA" id="ARBA00022723"/>
    </source>
</evidence>
<dbReference type="SUPFAM" id="SSF50022">
    <property type="entry name" value="ISP domain"/>
    <property type="match status" value="1"/>
</dbReference>
<dbReference type="InterPro" id="IPR036922">
    <property type="entry name" value="Rieske_2Fe-2S_sf"/>
</dbReference>
<dbReference type="GO" id="GO:0051537">
    <property type="term" value="F:2 iron, 2 sulfur cluster binding"/>
    <property type="evidence" value="ECO:0007669"/>
    <property type="project" value="UniProtKB-KW"/>
</dbReference>
<dbReference type="OrthoDB" id="147178at2"/>
<dbReference type="RefSeq" id="WP_101829976.1">
    <property type="nucleotide sequence ID" value="NZ_FZMO01000019.1"/>
</dbReference>
<name>A0A2I2KJL9_9ACTN</name>
<dbReference type="Gene3D" id="2.102.10.10">
    <property type="entry name" value="Rieske [2Fe-2S] iron-sulphur domain"/>
    <property type="match status" value="1"/>
</dbReference>
<feature type="domain" description="Rieske" evidence="5">
    <location>
        <begin position="8"/>
        <end position="103"/>
    </location>
</feature>
<dbReference type="GO" id="GO:0004497">
    <property type="term" value="F:monooxygenase activity"/>
    <property type="evidence" value="ECO:0007669"/>
    <property type="project" value="UniProtKB-ARBA"/>
</dbReference>
<keyword evidence="4" id="KW-0411">Iron-sulfur</keyword>
<dbReference type="PROSITE" id="PS51296">
    <property type="entry name" value="RIESKE"/>
    <property type="match status" value="1"/>
</dbReference>
<reference evidence="6 7" key="1">
    <citation type="submission" date="2017-06" db="EMBL/GenBank/DDBJ databases">
        <authorList>
            <person name="Kim H.J."/>
            <person name="Triplett B.A."/>
        </authorList>
    </citation>
    <scope>NUCLEOTIDE SEQUENCE [LARGE SCALE GENOMIC DNA]</scope>
    <source>
        <strain evidence="6">FRACA_ARgP5</strain>
    </source>
</reference>
<dbReference type="Pfam" id="PF00355">
    <property type="entry name" value="Rieske"/>
    <property type="match status" value="1"/>
</dbReference>
<accession>A0A2I2KJL9</accession>